<feature type="region of interest" description="Disordered" evidence="1">
    <location>
        <begin position="26"/>
        <end position="158"/>
    </location>
</feature>
<feature type="chain" id="PRO_5012616196" description="Carbohydrate-binding module family 19 domain-containing protein" evidence="2">
    <location>
        <begin position="22"/>
        <end position="249"/>
    </location>
</feature>
<dbReference type="Proteomes" id="UP000188320">
    <property type="component" value="Unassembled WGS sequence"/>
</dbReference>
<proteinExistence type="predicted"/>
<dbReference type="InterPro" id="IPR005089">
    <property type="entry name" value="CBM19"/>
</dbReference>
<reference evidence="5" key="1">
    <citation type="submission" date="2017-01" db="EMBL/GenBank/DDBJ databases">
        <authorList>
            <person name="Wang Y."/>
            <person name="White M."/>
            <person name="Kvist S."/>
            <person name="Moncalvo J.-M."/>
        </authorList>
    </citation>
    <scope>NUCLEOTIDE SEQUENCE [LARGE SCALE GENOMIC DNA]</scope>
    <source>
        <strain evidence="5">COL-18-3</strain>
    </source>
</reference>
<name>A0A1R1PC08_ZANCU</name>
<comment type="caution">
    <text evidence="4">The sequence shown here is derived from an EMBL/GenBank/DDBJ whole genome shotgun (WGS) entry which is preliminary data.</text>
</comment>
<accession>A0A1R1PC08</accession>
<dbReference type="AlphaFoldDB" id="A0A1R1PC08"/>
<feature type="compositionally biased region" description="Basic and acidic residues" evidence="1">
    <location>
        <begin position="56"/>
        <end position="107"/>
    </location>
</feature>
<dbReference type="GO" id="GO:0008061">
    <property type="term" value="F:chitin binding"/>
    <property type="evidence" value="ECO:0007669"/>
    <property type="project" value="InterPro"/>
</dbReference>
<evidence type="ECO:0000256" key="2">
    <source>
        <dbReference type="SAM" id="SignalP"/>
    </source>
</evidence>
<sequence length="249" mass="29475">MVKVNSGIVLALIGFTNAVLSGSVKNNKRGEEEKSYVPESDGNKVEYQPQQYDNGHAQDYKNEEKDGDDKYDDKKDNDYKEDGHDGDDGNENKEVYKRGEYRQNDDKHRHHDNKHRHHKHRPHHNDRHRHKEEHKHREKHIVNPKYYKRGEYDNNNYDNNNNYDYNNNQQNYNVDYNNNNNNNNYGGYDNGSWGHGRCWGDSYRCIGKNKGVYLQCDHNRWIVRPCGPGTVCVQNGYKSIYCGYPSPWY</sequence>
<keyword evidence="5" id="KW-1185">Reference proteome</keyword>
<organism evidence="4 5">
    <name type="scientific">Zancudomyces culisetae</name>
    <name type="common">Gut fungus</name>
    <name type="synonym">Smittium culisetae</name>
    <dbReference type="NCBI Taxonomy" id="1213189"/>
    <lineage>
        <taxon>Eukaryota</taxon>
        <taxon>Fungi</taxon>
        <taxon>Fungi incertae sedis</taxon>
        <taxon>Zoopagomycota</taxon>
        <taxon>Kickxellomycotina</taxon>
        <taxon>Harpellomycetes</taxon>
        <taxon>Harpellales</taxon>
        <taxon>Legeriomycetaceae</taxon>
        <taxon>Zancudomyces</taxon>
    </lineage>
</organism>
<evidence type="ECO:0000313" key="5">
    <source>
        <dbReference type="Proteomes" id="UP000188320"/>
    </source>
</evidence>
<feature type="signal peptide" evidence="2">
    <location>
        <begin position="1"/>
        <end position="21"/>
    </location>
</feature>
<dbReference type="GO" id="GO:0006032">
    <property type="term" value="P:chitin catabolic process"/>
    <property type="evidence" value="ECO:0007669"/>
    <property type="project" value="InterPro"/>
</dbReference>
<dbReference type="Pfam" id="PF03427">
    <property type="entry name" value="CBM_19"/>
    <property type="match status" value="1"/>
</dbReference>
<dbReference type="EMBL" id="LSSK01001911">
    <property type="protein sequence ID" value="OMH78515.1"/>
    <property type="molecule type" value="Genomic_DNA"/>
</dbReference>
<keyword evidence="2" id="KW-0732">Signal</keyword>
<evidence type="ECO:0000256" key="1">
    <source>
        <dbReference type="SAM" id="MobiDB-lite"/>
    </source>
</evidence>
<feature type="compositionally biased region" description="Basic residues" evidence="1">
    <location>
        <begin position="108"/>
        <end position="139"/>
    </location>
</feature>
<feature type="compositionally biased region" description="Basic and acidic residues" evidence="1">
    <location>
        <begin position="28"/>
        <end position="44"/>
    </location>
</feature>
<feature type="domain" description="Carbohydrate-binding module family 19" evidence="3">
    <location>
        <begin position="209"/>
        <end position="234"/>
    </location>
</feature>
<evidence type="ECO:0000313" key="4">
    <source>
        <dbReference type="EMBL" id="OMH78515.1"/>
    </source>
</evidence>
<dbReference type="OrthoDB" id="6020543at2759"/>
<evidence type="ECO:0000259" key="3">
    <source>
        <dbReference type="Pfam" id="PF03427"/>
    </source>
</evidence>
<protein>
    <recommendedName>
        <fullName evidence="3">Carbohydrate-binding module family 19 domain-containing protein</fullName>
    </recommendedName>
</protein>
<gene>
    <name evidence="4" type="ORF">AX774_g8091</name>
</gene>